<organism evidence="1 2">
    <name type="scientific">Sinorhizobium chiapasense</name>
    <dbReference type="NCBI Taxonomy" id="501572"/>
    <lineage>
        <taxon>Bacteria</taxon>
        <taxon>Pseudomonadati</taxon>
        <taxon>Pseudomonadota</taxon>
        <taxon>Alphaproteobacteria</taxon>
        <taxon>Hyphomicrobiales</taxon>
        <taxon>Rhizobiaceae</taxon>
        <taxon>Sinorhizobium/Ensifer group</taxon>
        <taxon>Sinorhizobium</taxon>
    </lineage>
</organism>
<evidence type="ECO:0000313" key="1">
    <source>
        <dbReference type="EMBL" id="WVT06512.1"/>
    </source>
</evidence>
<dbReference type="RefSeq" id="WP_331375558.1">
    <property type="nucleotide sequence ID" value="NZ_CP133151.1"/>
</dbReference>
<proteinExistence type="predicted"/>
<sequence>MLAGWTHKQIVRPVTGNFYFDESGNTGDLCKVGAYPSFGGQRMFSLACIGIDDIDALDYEVERLKSLHRLQGTELKSTRTKAKPKFVSDIARFLHSREWPVFIELVDKHYLVMATIVERLVTLHLSGTEPSRGAHFVKNTMADYIALYAPDDLGPLYAKACQSQNRPDCRKVFQRLIWWSHRSQRDRDIADGIERSSRASLKIFEKLHPYEAVRNVLPIPDLSKRDARIWLLPNISSFTTIYGRINRHVGGNMGNVTFIHDEQVHFDEIIEANKALAESLRDDLSRVKLRTADYNFQFSPSLAFQNSKDSLGIQAADVIAGFVSRYIYQKLWQPETVDADHDEAFHLIDRFTRSGGVTGINYVAPKELLYALGLSPLANYE</sequence>
<evidence type="ECO:0000313" key="2">
    <source>
        <dbReference type="Proteomes" id="UP001432360"/>
    </source>
</evidence>
<keyword evidence="1" id="KW-0614">Plasmid</keyword>
<dbReference type="Proteomes" id="UP001432360">
    <property type="component" value="Plasmid pSchITTGS70c"/>
</dbReference>
<keyword evidence="2" id="KW-1185">Reference proteome</keyword>
<dbReference type="InterPro" id="IPR024524">
    <property type="entry name" value="DUF3800"/>
</dbReference>
<dbReference type="EMBL" id="CP133151">
    <property type="protein sequence ID" value="WVT06512.1"/>
    <property type="molecule type" value="Genomic_DNA"/>
</dbReference>
<accession>A0ABZ2BG90</accession>
<geneLocation type="plasmid" evidence="1 2">
    <name>pSchITTGS70c</name>
</geneLocation>
<reference evidence="1" key="1">
    <citation type="submission" date="2023-08" db="EMBL/GenBank/DDBJ databases">
        <title>Complete genome sequence of Sinorhizobium chiapanecum ITTG S70 isolated from Acaciella angustissima nodules in Chiapas-Mexico.</title>
        <authorList>
            <person name="Rincon-Rosales R."/>
            <person name="Rogel M.A."/>
            <person name="Rincon-Medina C.I."/>
            <person name="Guerrero G."/>
            <person name="Manzano-Gomez L.A."/>
            <person name="Lopez-Lopez A."/>
            <person name="Rincon Molina F.A."/>
            <person name="Martinez-Romero E."/>
        </authorList>
    </citation>
    <scope>NUCLEOTIDE SEQUENCE</scope>
    <source>
        <strain evidence="1">ITTG S70</strain>
        <plasmid evidence="1">pSchITTGS70c</plasmid>
    </source>
</reference>
<gene>
    <name evidence="1" type="ORF">RB548_24560</name>
</gene>
<name>A0ABZ2BG90_9HYPH</name>
<protein>
    <submittedName>
        <fullName evidence="1">DUF3800 domain-containing protein</fullName>
    </submittedName>
</protein>
<dbReference type="Pfam" id="PF12686">
    <property type="entry name" value="DUF3800"/>
    <property type="match status" value="1"/>
</dbReference>